<evidence type="ECO:0000313" key="5">
    <source>
        <dbReference type="Proteomes" id="UP000663881"/>
    </source>
</evidence>
<sequence length="391" mass="41413">MFSRHNILKLYCSLTLLIVYFNRPVLTLSCYECISTFPGNNICLPSCSQTDRANSTACLLTRNIPLESGFEGSVRAGHISQEPVLSDAEENYFIYGEEAVYQNPSVAVGWDWEYGPITYGCNTSGCNNPQNVNSLPNALNARIPNETLTRLLTGDLINTCYLCTNVPLTEDLLDTDMSKCPPTNCPQYSCNFVATRQSGGWRFSSGCILSRVPAQVDMTLMHYINSDKLVVYQMEATCLSNNCNTISTFKQLKDAITVDPDLSCLPNINTTSTTSTSTSTSSVSPSGSSSSTTTGGPGVTTTTGGPGVTTTTGGTGVTTTTTGGPGVTTTTTGGPGATTTTTGGPGVTTTTGGPGITTTTTAQPTTSSSEQDFLNIKLFILTIFSFYIIKF</sequence>
<accession>A0A818GIZ4</accession>
<feature type="region of interest" description="Disordered" evidence="1">
    <location>
        <begin position="267"/>
        <end position="369"/>
    </location>
</feature>
<feature type="signal peptide" evidence="2">
    <location>
        <begin position="1"/>
        <end position="27"/>
    </location>
</feature>
<feature type="chain" id="PRO_5036414465" evidence="2">
    <location>
        <begin position="28"/>
        <end position="391"/>
    </location>
</feature>
<dbReference type="EMBL" id="CAJOAY010000020">
    <property type="protein sequence ID" value="CAF3490887.1"/>
    <property type="molecule type" value="Genomic_DNA"/>
</dbReference>
<protein>
    <submittedName>
        <fullName evidence="4">Uncharacterized protein</fullName>
    </submittedName>
</protein>
<feature type="compositionally biased region" description="Low complexity" evidence="1">
    <location>
        <begin position="270"/>
        <end position="369"/>
    </location>
</feature>
<name>A0A818GIZ4_9BILA</name>
<gene>
    <name evidence="4" type="ORF">OKA104_LOCUS916</name>
    <name evidence="3" type="ORF">VCS650_LOCUS22229</name>
</gene>
<evidence type="ECO:0000256" key="1">
    <source>
        <dbReference type="SAM" id="MobiDB-lite"/>
    </source>
</evidence>
<proteinExistence type="predicted"/>
<dbReference type="Proteomes" id="UP000663881">
    <property type="component" value="Unassembled WGS sequence"/>
</dbReference>
<keyword evidence="2" id="KW-0732">Signal</keyword>
<evidence type="ECO:0000313" key="3">
    <source>
        <dbReference type="EMBL" id="CAF1140273.1"/>
    </source>
</evidence>
<dbReference type="EMBL" id="CAJNON010000248">
    <property type="protein sequence ID" value="CAF1140273.1"/>
    <property type="molecule type" value="Genomic_DNA"/>
</dbReference>
<evidence type="ECO:0000313" key="4">
    <source>
        <dbReference type="EMBL" id="CAF3490887.1"/>
    </source>
</evidence>
<dbReference type="AlphaFoldDB" id="A0A818GIZ4"/>
<dbReference type="Proteomes" id="UP000663891">
    <property type="component" value="Unassembled WGS sequence"/>
</dbReference>
<reference evidence="4" key="1">
    <citation type="submission" date="2021-02" db="EMBL/GenBank/DDBJ databases">
        <authorList>
            <person name="Nowell W R."/>
        </authorList>
    </citation>
    <scope>NUCLEOTIDE SEQUENCE</scope>
</reference>
<organism evidence="4 5">
    <name type="scientific">Adineta steineri</name>
    <dbReference type="NCBI Taxonomy" id="433720"/>
    <lineage>
        <taxon>Eukaryota</taxon>
        <taxon>Metazoa</taxon>
        <taxon>Spiralia</taxon>
        <taxon>Gnathifera</taxon>
        <taxon>Rotifera</taxon>
        <taxon>Eurotatoria</taxon>
        <taxon>Bdelloidea</taxon>
        <taxon>Adinetida</taxon>
        <taxon>Adinetidae</taxon>
        <taxon>Adineta</taxon>
    </lineage>
</organism>
<dbReference type="OrthoDB" id="10043674at2759"/>
<evidence type="ECO:0000256" key="2">
    <source>
        <dbReference type="SAM" id="SignalP"/>
    </source>
</evidence>
<comment type="caution">
    <text evidence="4">The sequence shown here is derived from an EMBL/GenBank/DDBJ whole genome shotgun (WGS) entry which is preliminary data.</text>
</comment>